<feature type="chain" id="PRO_5040838844" evidence="2">
    <location>
        <begin position="29"/>
        <end position="190"/>
    </location>
</feature>
<keyword evidence="2" id="KW-0732">Signal</keyword>
<sequence length="190" mass="20967">MNKVSPRMALPALLFAAAQCISVPSVYAAELSVTLAIPKLDVAEYHKPYVAIWIENNSTKAVTNLAVWYDADMRNNEGEKWLKDMRQWWRRSGRTLQMPVDGVTGATKGPGEHSLQLRFGTQPLHELDEGDYTLRAEAAREVGGREVLNLPFSWPLNSSANDANRTKSGGISVTQSGTEELGSVTLRIQP</sequence>
<evidence type="ECO:0000313" key="4">
    <source>
        <dbReference type="Proteomes" id="UP001147830"/>
    </source>
</evidence>
<name>A0A9X2WFJ9_9GAMM</name>
<accession>A0A9X2WFJ9</accession>
<feature type="region of interest" description="Disordered" evidence="1">
    <location>
        <begin position="161"/>
        <end position="190"/>
    </location>
</feature>
<reference evidence="3" key="2">
    <citation type="submission" date="2022-08" db="EMBL/GenBank/DDBJ databases">
        <authorList>
            <person name="Dong C."/>
        </authorList>
    </citation>
    <scope>NUCLEOTIDE SEQUENCE</scope>
    <source>
        <strain evidence="3">59MF3M-4</strain>
    </source>
</reference>
<dbReference type="EMBL" id="JAOANI010000019">
    <property type="protein sequence ID" value="MCT7359514.1"/>
    <property type="molecule type" value="Genomic_DNA"/>
</dbReference>
<reference evidence="3" key="1">
    <citation type="journal article" date="2022" name="Front. Microbiol.">
        <title>Genome-based taxonomic rearrangement of Oceanobacter-related bacteria including the description of Thalassolituus hydrocarbonoclasticus sp. nov. and Thalassolituus pacificus sp. nov. and emended description of the genus Thalassolituus.</title>
        <authorList>
            <person name="Dong C."/>
            <person name="Wei L."/>
            <person name="Wang J."/>
            <person name="Lai Q."/>
            <person name="Huang Z."/>
            <person name="Shao Z."/>
        </authorList>
    </citation>
    <scope>NUCLEOTIDE SEQUENCE</scope>
    <source>
        <strain evidence="3">59MF3M-4</strain>
    </source>
</reference>
<dbReference type="AlphaFoldDB" id="A0A9X2WFJ9"/>
<feature type="compositionally biased region" description="Polar residues" evidence="1">
    <location>
        <begin position="161"/>
        <end position="178"/>
    </location>
</feature>
<organism evidence="3 4">
    <name type="scientific">Thalassolituus pacificus</name>
    <dbReference type="NCBI Taxonomy" id="2975440"/>
    <lineage>
        <taxon>Bacteria</taxon>
        <taxon>Pseudomonadati</taxon>
        <taxon>Pseudomonadota</taxon>
        <taxon>Gammaproteobacteria</taxon>
        <taxon>Oceanospirillales</taxon>
        <taxon>Oceanospirillaceae</taxon>
        <taxon>Thalassolituus</taxon>
    </lineage>
</organism>
<gene>
    <name evidence="3" type="ORF">NYR02_10810</name>
</gene>
<dbReference type="Proteomes" id="UP001147830">
    <property type="component" value="Unassembled WGS sequence"/>
</dbReference>
<evidence type="ECO:0000313" key="3">
    <source>
        <dbReference type="EMBL" id="MCT7359514.1"/>
    </source>
</evidence>
<evidence type="ECO:0000256" key="1">
    <source>
        <dbReference type="SAM" id="MobiDB-lite"/>
    </source>
</evidence>
<keyword evidence="4" id="KW-1185">Reference proteome</keyword>
<dbReference type="RefSeq" id="WP_260976382.1">
    <property type="nucleotide sequence ID" value="NZ_JAOANI010000019.1"/>
</dbReference>
<dbReference type="PIRSF" id="PIRSF014995">
    <property type="entry name" value="UCP014995"/>
    <property type="match status" value="1"/>
</dbReference>
<evidence type="ECO:0000256" key="2">
    <source>
        <dbReference type="SAM" id="SignalP"/>
    </source>
</evidence>
<dbReference type="Pfam" id="PF10029">
    <property type="entry name" value="DUF2271"/>
    <property type="match status" value="1"/>
</dbReference>
<comment type="caution">
    <text evidence="3">The sequence shown here is derived from an EMBL/GenBank/DDBJ whole genome shotgun (WGS) entry which is preliminary data.</text>
</comment>
<proteinExistence type="predicted"/>
<feature type="signal peptide" evidence="2">
    <location>
        <begin position="1"/>
        <end position="28"/>
    </location>
</feature>
<dbReference type="InterPro" id="IPR014469">
    <property type="entry name" value="DUF2271"/>
</dbReference>
<protein>
    <submittedName>
        <fullName evidence="3">DUF2271 domain-containing protein</fullName>
    </submittedName>
</protein>